<gene>
    <name evidence="1" type="ORF">L210DRAFT_2740006</name>
</gene>
<protein>
    <submittedName>
        <fullName evidence="1">Uncharacterized protein</fullName>
    </submittedName>
</protein>
<dbReference type="Proteomes" id="UP001194468">
    <property type="component" value="Unassembled WGS sequence"/>
</dbReference>
<evidence type="ECO:0000313" key="1">
    <source>
        <dbReference type="EMBL" id="KAF8415254.1"/>
    </source>
</evidence>
<proteinExistence type="predicted"/>
<reference evidence="1" key="1">
    <citation type="submission" date="2019-10" db="EMBL/GenBank/DDBJ databases">
        <authorList>
            <consortium name="DOE Joint Genome Institute"/>
            <person name="Kuo A."/>
            <person name="Miyauchi S."/>
            <person name="Kiss E."/>
            <person name="Drula E."/>
            <person name="Kohler A."/>
            <person name="Sanchez-Garcia M."/>
            <person name="Andreopoulos B."/>
            <person name="Barry K.W."/>
            <person name="Bonito G."/>
            <person name="Buee M."/>
            <person name="Carver A."/>
            <person name="Chen C."/>
            <person name="Cichocki N."/>
            <person name="Clum A."/>
            <person name="Culley D."/>
            <person name="Crous P.W."/>
            <person name="Fauchery L."/>
            <person name="Girlanda M."/>
            <person name="Hayes R."/>
            <person name="Keri Z."/>
            <person name="LaButti K."/>
            <person name="Lipzen A."/>
            <person name="Lombard V."/>
            <person name="Magnuson J."/>
            <person name="Maillard F."/>
            <person name="Morin E."/>
            <person name="Murat C."/>
            <person name="Nolan M."/>
            <person name="Ohm R."/>
            <person name="Pangilinan J."/>
            <person name="Pereira M."/>
            <person name="Perotto S."/>
            <person name="Peter M."/>
            <person name="Riley R."/>
            <person name="Sitrit Y."/>
            <person name="Stielow B."/>
            <person name="Szollosi G."/>
            <person name="Zifcakova L."/>
            <person name="Stursova M."/>
            <person name="Spatafora J.W."/>
            <person name="Tedersoo L."/>
            <person name="Vaario L.-M."/>
            <person name="Yamada A."/>
            <person name="Yan M."/>
            <person name="Wang P."/>
            <person name="Xu J."/>
            <person name="Bruns T."/>
            <person name="Baldrian P."/>
            <person name="Vilgalys R."/>
            <person name="Henrissat B."/>
            <person name="Grigoriev I.V."/>
            <person name="Hibbett D."/>
            <person name="Nagy L.G."/>
            <person name="Martin F.M."/>
        </authorList>
    </citation>
    <scope>NUCLEOTIDE SEQUENCE</scope>
    <source>
        <strain evidence="1">BED1</strain>
    </source>
</reference>
<reference evidence="1" key="2">
    <citation type="journal article" date="2020" name="Nat. Commun.">
        <title>Large-scale genome sequencing of mycorrhizal fungi provides insights into the early evolution of symbiotic traits.</title>
        <authorList>
            <person name="Miyauchi S."/>
            <person name="Kiss E."/>
            <person name="Kuo A."/>
            <person name="Drula E."/>
            <person name="Kohler A."/>
            <person name="Sanchez-Garcia M."/>
            <person name="Morin E."/>
            <person name="Andreopoulos B."/>
            <person name="Barry K.W."/>
            <person name="Bonito G."/>
            <person name="Buee M."/>
            <person name="Carver A."/>
            <person name="Chen C."/>
            <person name="Cichocki N."/>
            <person name="Clum A."/>
            <person name="Culley D."/>
            <person name="Crous P.W."/>
            <person name="Fauchery L."/>
            <person name="Girlanda M."/>
            <person name="Hayes R.D."/>
            <person name="Keri Z."/>
            <person name="LaButti K."/>
            <person name="Lipzen A."/>
            <person name="Lombard V."/>
            <person name="Magnuson J."/>
            <person name="Maillard F."/>
            <person name="Murat C."/>
            <person name="Nolan M."/>
            <person name="Ohm R.A."/>
            <person name="Pangilinan J."/>
            <person name="Pereira M.F."/>
            <person name="Perotto S."/>
            <person name="Peter M."/>
            <person name="Pfister S."/>
            <person name="Riley R."/>
            <person name="Sitrit Y."/>
            <person name="Stielow J.B."/>
            <person name="Szollosi G."/>
            <person name="Zifcakova L."/>
            <person name="Stursova M."/>
            <person name="Spatafora J.W."/>
            <person name="Tedersoo L."/>
            <person name="Vaario L.M."/>
            <person name="Yamada A."/>
            <person name="Yan M."/>
            <person name="Wang P."/>
            <person name="Xu J."/>
            <person name="Bruns T."/>
            <person name="Baldrian P."/>
            <person name="Vilgalys R."/>
            <person name="Dunand C."/>
            <person name="Henrissat B."/>
            <person name="Grigoriev I.V."/>
            <person name="Hibbett D."/>
            <person name="Nagy L.G."/>
            <person name="Martin F.M."/>
        </authorList>
    </citation>
    <scope>NUCLEOTIDE SEQUENCE</scope>
    <source>
        <strain evidence="1">BED1</strain>
    </source>
</reference>
<organism evidence="1 2">
    <name type="scientific">Boletus edulis BED1</name>
    <dbReference type="NCBI Taxonomy" id="1328754"/>
    <lineage>
        <taxon>Eukaryota</taxon>
        <taxon>Fungi</taxon>
        <taxon>Dikarya</taxon>
        <taxon>Basidiomycota</taxon>
        <taxon>Agaricomycotina</taxon>
        <taxon>Agaricomycetes</taxon>
        <taxon>Agaricomycetidae</taxon>
        <taxon>Boletales</taxon>
        <taxon>Boletineae</taxon>
        <taxon>Boletaceae</taxon>
        <taxon>Boletoideae</taxon>
        <taxon>Boletus</taxon>
    </lineage>
</organism>
<name>A0AAD4BAF1_BOLED</name>
<accession>A0AAD4BAF1</accession>
<comment type="caution">
    <text evidence="1">The sequence shown here is derived from an EMBL/GenBank/DDBJ whole genome shotgun (WGS) entry which is preliminary data.</text>
</comment>
<dbReference type="AlphaFoldDB" id="A0AAD4BAF1"/>
<keyword evidence="2" id="KW-1185">Reference proteome</keyword>
<sequence>MERSREIFCEIASASRQVVAIANNYAKRKDYKSVSRCHFQLEEDMRRISVACQCLVGILDKLPPEEGPIVDDRIRDWVGTHEPQECLDTLRLMEELLQQDTFTRIRQLLRRGRGSTATQDKIKEAVDHFNSCKGCFHFLFSTEIWNNERAVQKQQDVPQPQPRCHIVHGENLEPRFLAPARTDINSANSLDPAVHRGGDTEHAAQGGSNIVVQAEPSAIVQETVAYQDRHGATQRRHELKSGKHGEEEKLEEILKWLDGLNCAEKHDVTLSLRQADTCKWLFDTTKYRTWRDGANGFLWLRGKRETPEFY</sequence>
<evidence type="ECO:0000313" key="2">
    <source>
        <dbReference type="Proteomes" id="UP001194468"/>
    </source>
</evidence>
<dbReference type="EMBL" id="WHUW01000352">
    <property type="protein sequence ID" value="KAF8415254.1"/>
    <property type="molecule type" value="Genomic_DNA"/>
</dbReference>